<accession>I4D5H1</accession>
<name>I4D5H1_DESAJ</name>
<sequence>MPRFRLDEEKENLFSLYQSIHSSLLNNIVGSKIDELEQEVPFKGKKIDICGWADKINQNLFVEVQLIPADMRHMDMVKTIISNINKGIIVWEALTFAKREHLIEEVVEFIKSQKKPVNVLFAVVNPEVIPVLEQLSMLYPLNVIPNLGRLSQVKEPLKIIARYNGKGNGEKHQGLWQQNICKPFQLEPESLSTRLGSNLYLIKKIRKDMWYYPPVYRAKSRLDTNAIVYGAGNGNIYEISIRDAYSHLKLRIPRKNSDTFKELKTRKENIENVIGYAVNFREKISSFILDIPILTFGRPRTEVLDEIVQLFERFVRYFTSFFDEKEKERKVVSF</sequence>
<reference evidence="1 2" key="1">
    <citation type="journal article" date="2012" name="J. Bacteriol.">
        <title>Complete genome sequences of Desulfosporosinus orientis DSM765T, Desulfosporosinus youngiae DSM17734T, Desulfosporosinus meridiei DSM13257T, and Desulfosporosinus acidiphilus DSM22704T.</title>
        <authorList>
            <person name="Pester M."/>
            <person name="Brambilla E."/>
            <person name="Alazard D."/>
            <person name="Rattei T."/>
            <person name="Weinmaier T."/>
            <person name="Han J."/>
            <person name="Lucas S."/>
            <person name="Lapidus A."/>
            <person name="Cheng J.F."/>
            <person name="Goodwin L."/>
            <person name="Pitluck S."/>
            <person name="Peters L."/>
            <person name="Ovchinnikova G."/>
            <person name="Teshima H."/>
            <person name="Detter J.C."/>
            <person name="Han C.S."/>
            <person name="Tapia R."/>
            <person name="Land M.L."/>
            <person name="Hauser L."/>
            <person name="Kyrpides N.C."/>
            <person name="Ivanova N.N."/>
            <person name="Pagani I."/>
            <person name="Huntmann M."/>
            <person name="Wei C.L."/>
            <person name="Davenport K.W."/>
            <person name="Daligault H."/>
            <person name="Chain P.S."/>
            <person name="Chen A."/>
            <person name="Mavromatis K."/>
            <person name="Markowitz V."/>
            <person name="Szeto E."/>
            <person name="Mikhailova N."/>
            <person name="Pati A."/>
            <person name="Wagner M."/>
            <person name="Woyke T."/>
            <person name="Ollivier B."/>
            <person name="Klenk H.P."/>
            <person name="Spring S."/>
            <person name="Loy A."/>
        </authorList>
    </citation>
    <scope>NUCLEOTIDE SEQUENCE [LARGE SCALE GENOMIC DNA]</scope>
    <source>
        <strain evidence="2">DSM 22704 / JCM 16185 / SJ4</strain>
    </source>
</reference>
<dbReference type="KEGG" id="dai:Desaci_2072"/>
<evidence type="ECO:0000313" key="2">
    <source>
        <dbReference type="Proteomes" id="UP000002892"/>
    </source>
</evidence>
<proteinExistence type="predicted"/>
<dbReference type="eggNOG" id="ENOG50333VJ">
    <property type="taxonomic scope" value="Bacteria"/>
</dbReference>
<dbReference type="AlphaFoldDB" id="I4D5H1"/>
<dbReference type="STRING" id="646529.Desaci_2072"/>
<keyword evidence="2" id="KW-1185">Reference proteome</keyword>
<dbReference type="Proteomes" id="UP000002892">
    <property type="component" value="Chromosome"/>
</dbReference>
<dbReference type="RefSeq" id="WP_014827049.1">
    <property type="nucleotide sequence ID" value="NC_018068.1"/>
</dbReference>
<evidence type="ECO:0000313" key="1">
    <source>
        <dbReference type="EMBL" id="AFM41045.1"/>
    </source>
</evidence>
<dbReference type="HOGENOM" id="CLU_830864_0_0_9"/>
<dbReference type="OrthoDB" id="2372078at2"/>
<dbReference type="EMBL" id="CP003639">
    <property type="protein sequence ID" value="AFM41045.1"/>
    <property type="molecule type" value="Genomic_DNA"/>
</dbReference>
<organism evidence="1 2">
    <name type="scientific">Desulfosporosinus acidiphilus (strain DSM 22704 / JCM 16185 / SJ4)</name>
    <dbReference type="NCBI Taxonomy" id="646529"/>
    <lineage>
        <taxon>Bacteria</taxon>
        <taxon>Bacillati</taxon>
        <taxon>Bacillota</taxon>
        <taxon>Clostridia</taxon>
        <taxon>Eubacteriales</taxon>
        <taxon>Desulfitobacteriaceae</taxon>
        <taxon>Desulfosporosinus</taxon>
    </lineage>
</organism>
<gene>
    <name evidence="1" type="ordered locus">Desaci_2072</name>
</gene>
<protein>
    <submittedName>
        <fullName evidence="1">Uncharacterized protein</fullName>
    </submittedName>
</protein>